<dbReference type="AlphaFoldDB" id="A0A367JUC5"/>
<proteinExistence type="inferred from homology"/>
<name>A0A367JUC5_RHIST</name>
<evidence type="ECO:0000313" key="11">
    <source>
        <dbReference type="Proteomes" id="UP000253551"/>
    </source>
</evidence>
<sequence>IREATCVNTSSNGFTKLYLEIAEKDKSLPVIRNDQMILFIKYFDIKEQKIRGLGHIFASLNDKVNSLLSLLVEKAGLPKSTSIQLYEEIRPNAIELIKGDQTFRKADFQNGDIICFQRTMSQKEMDEATKNGHIASVPDYYASLYNKACVLFKPKPNVNNSKHDEAKLVLNRTANYNMIATQLADELGVEATKIRFTSSHPITNQPRDIIPYKPTTRLQDMLLNLPKPQEYLQFVNFDHISPPMLYYEILDVDVADLESKRSIEVVIIGPTLRKETKVNALVSRAGSVRQLLDQVITKGKMEIKDPDRIRLYEAIEGKVTKEFSLDQTVDNVAIEKSAIVYAEPIPKDELEMDYDSDRLVQVVHYHERPTSFHSIPFRFVAIKGELFEETKKRLQKRTGLGDMDWKKVKFTVIRNLNAPEPQVTVIDQNDFELRKARLQEEDALGLDHVDKSSKSRFSSVFERGIFIRG</sequence>
<keyword evidence="11" id="KW-1185">Reference proteome</keyword>
<feature type="domain" description="Ubiquitin carboxyl-terminal hydrolase 7 ICP0-binding" evidence="8">
    <location>
        <begin position="11"/>
        <end position="222"/>
    </location>
</feature>
<dbReference type="OrthoDB" id="289038at2759"/>
<dbReference type="Gene3D" id="3.10.20.90">
    <property type="entry name" value="Phosphatidylinositol 3-kinase Catalytic Subunit, Chain A, domain 1"/>
    <property type="match status" value="2"/>
</dbReference>
<dbReference type="EMBL" id="PJQM01002685">
    <property type="protein sequence ID" value="RCH93495.1"/>
    <property type="molecule type" value="Genomic_DNA"/>
</dbReference>
<evidence type="ECO:0000256" key="1">
    <source>
        <dbReference type="ARBA" id="ARBA00000707"/>
    </source>
</evidence>
<dbReference type="Pfam" id="PF14533">
    <property type="entry name" value="USP7_C2"/>
    <property type="match status" value="1"/>
</dbReference>
<feature type="non-terminal residue" evidence="10">
    <location>
        <position position="1"/>
    </location>
</feature>
<dbReference type="Pfam" id="PF12436">
    <property type="entry name" value="USP7_ICP0_bdg"/>
    <property type="match status" value="1"/>
</dbReference>
<feature type="domain" description="Ubiquitin carboxyl-terminal hydrolase C-terminal" evidence="9">
    <location>
        <begin position="245"/>
        <end position="452"/>
    </location>
</feature>
<evidence type="ECO:0000259" key="9">
    <source>
        <dbReference type="Pfam" id="PF14533"/>
    </source>
</evidence>
<keyword evidence="5" id="KW-0833">Ubl conjugation pathway</keyword>
<dbReference type="GO" id="GO:0006508">
    <property type="term" value="P:proteolysis"/>
    <property type="evidence" value="ECO:0007669"/>
    <property type="project" value="UniProtKB-KW"/>
</dbReference>
<reference evidence="10 11" key="1">
    <citation type="journal article" date="2018" name="G3 (Bethesda)">
        <title>Phylogenetic and Phylogenomic Definition of Rhizopus Species.</title>
        <authorList>
            <person name="Gryganskyi A.P."/>
            <person name="Golan J."/>
            <person name="Dolatabadi S."/>
            <person name="Mondo S."/>
            <person name="Robb S."/>
            <person name="Idnurm A."/>
            <person name="Muszewska A."/>
            <person name="Steczkiewicz K."/>
            <person name="Masonjones S."/>
            <person name="Liao H.L."/>
            <person name="Gajdeczka M.T."/>
            <person name="Anike F."/>
            <person name="Vuek A."/>
            <person name="Anishchenko I.M."/>
            <person name="Voigt K."/>
            <person name="de Hoog G.S."/>
            <person name="Smith M.E."/>
            <person name="Heitman J."/>
            <person name="Vilgalys R."/>
            <person name="Stajich J.E."/>
        </authorList>
    </citation>
    <scope>NUCLEOTIDE SEQUENCE [LARGE SCALE GENOMIC DNA]</scope>
    <source>
        <strain evidence="10 11">LSU 92-RS-03</strain>
    </source>
</reference>
<protein>
    <recommendedName>
        <fullName evidence="3">ubiquitinyl hydrolase 1</fullName>
        <ecNumber evidence="3">3.4.19.12</ecNumber>
    </recommendedName>
</protein>
<dbReference type="EC" id="3.4.19.12" evidence="3"/>
<comment type="caution">
    <text evidence="10">The sequence shown here is derived from an EMBL/GenBank/DDBJ whole genome shotgun (WGS) entry which is preliminary data.</text>
</comment>
<dbReference type="InterPro" id="IPR029346">
    <property type="entry name" value="USP_C"/>
</dbReference>
<evidence type="ECO:0000256" key="5">
    <source>
        <dbReference type="ARBA" id="ARBA00022786"/>
    </source>
</evidence>
<keyword evidence="6" id="KW-0378">Hydrolase</keyword>
<dbReference type="GO" id="GO:0004843">
    <property type="term" value="F:cysteine-type deubiquitinase activity"/>
    <property type="evidence" value="ECO:0007669"/>
    <property type="project" value="UniProtKB-EC"/>
</dbReference>
<evidence type="ECO:0000313" key="10">
    <source>
        <dbReference type="EMBL" id="RCH93495.1"/>
    </source>
</evidence>
<comment type="catalytic activity">
    <reaction evidence="1">
        <text>Thiol-dependent hydrolysis of ester, thioester, amide, peptide and isopeptide bonds formed by the C-terminal Gly of ubiquitin (a 76-residue protein attached to proteins as an intracellular targeting signal).</text>
        <dbReference type="EC" id="3.4.19.12"/>
    </reaction>
</comment>
<evidence type="ECO:0000256" key="3">
    <source>
        <dbReference type="ARBA" id="ARBA00012759"/>
    </source>
</evidence>
<dbReference type="Proteomes" id="UP000253551">
    <property type="component" value="Unassembled WGS sequence"/>
</dbReference>
<dbReference type="STRING" id="4846.A0A367JUC5"/>
<keyword evidence="7" id="KW-0788">Thiol protease</keyword>
<evidence type="ECO:0000256" key="7">
    <source>
        <dbReference type="ARBA" id="ARBA00022807"/>
    </source>
</evidence>
<evidence type="ECO:0000256" key="6">
    <source>
        <dbReference type="ARBA" id="ARBA00022801"/>
    </source>
</evidence>
<accession>A0A367JUC5</accession>
<evidence type="ECO:0000256" key="2">
    <source>
        <dbReference type="ARBA" id="ARBA00009085"/>
    </source>
</evidence>
<dbReference type="InterPro" id="IPR024729">
    <property type="entry name" value="USP7_ICP0-binding_dom"/>
</dbReference>
<comment type="similarity">
    <text evidence="2">Belongs to the peptidase C19 family.</text>
</comment>
<gene>
    <name evidence="10" type="ORF">CU098_000880</name>
</gene>
<keyword evidence="4" id="KW-0645">Protease</keyword>
<organism evidence="10 11">
    <name type="scientific">Rhizopus stolonifer</name>
    <name type="common">Rhizopus nigricans</name>
    <dbReference type="NCBI Taxonomy" id="4846"/>
    <lineage>
        <taxon>Eukaryota</taxon>
        <taxon>Fungi</taxon>
        <taxon>Fungi incertae sedis</taxon>
        <taxon>Mucoromycota</taxon>
        <taxon>Mucoromycotina</taxon>
        <taxon>Mucoromycetes</taxon>
        <taxon>Mucorales</taxon>
        <taxon>Mucorineae</taxon>
        <taxon>Rhizopodaceae</taxon>
        <taxon>Rhizopus</taxon>
    </lineage>
</organism>
<evidence type="ECO:0000259" key="8">
    <source>
        <dbReference type="Pfam" id="PF12436"/>
    </source>
</evidence>
<evidence type="ECO:0000256" key="4">
    <source>
        <dbReference type="ARBA" id="ARBA00022670"/>
    </source>
</evidence>